<dbReference type="InterPro" id="IPR017452">
    <property type="entry name" value="GPCR_Rhodpsn_7TM"/>
</dbReference>
<keyword evidence="3" id="KW-0600">Photoreceptor protein</keyword>
<organism evidence="20 21">
    <name type="scientific">Apolygus lucorum</name>
    <name type="common">Small green plant bug</name>
    <name type="synonym">Lygocoris lucorum</name>
    <dbReference type="NCBI Taxonomy" id="248454"/>
    <lineage>
        <taxon>Eukaryota</taxon>
        <taxon>Metazoa</taxon>
        <taxon>Ecdysozoa</taxon>
        <taxon>Arthropoda</taxon>
        <taxon>Hexapoda</taxon>
        <taxon>Insecta</taxon>
        <taxon>Pterygota</taxon>
        <taxon>Neoptera</taxon>
        <taxon>Paraneoptera</taxon>
        <taxon>Hemiptera</taxon>
        <taxon>Heteroptera</taxon>
        <taxon>Panheteroptera</taxon>
        <taxon>Cimicomorpha</taxon>
        <taxon>Miridae</taxon>
        <taxon>Mirini</taxon>
        <taxon>Apolygus</taxon>
    </lineage>
</organism>
<feature type="chain" id="PRO_5035917186" description="G-protein coupled receptors family 1 profile domain-containing protein" evidence="18">
    <location>
        <begin position="24"/>
        <end position="500"/>
    </location>
</feature>
<feature type="transmembrane region" description="Helical" evidence="17">
    <location>
        <begin position="153"/>
        <end position="177"/>
    </location>
</feature>
<keyword evidence="12" id="KW-0325">Glycoprotein</keyword>
<keyword evidence="5 15" id="KW-0812">Transmembrane</keyword>
<dbReference type="GO" id="GO:0016020">
    <property type="term" value="C:membrane"/>
    <property type="evidence" value="ECO:0007669"/>
    <property type="project" value="UniProtKB-SubCell"/>
</dbReference>
<evidence type="ECO:0000256" key="4">
    <source>
        <dbReference type="ARBA" id="ARBA00022606"/>
    </source>
</evidence>
<dbReference type="EMBL" id="WIXP02000007">
    <property type="protein sequence ID" value="KAF6207831.1"/>
    <property type="molecule type" value="Genomic_DNA"/>
</dbReference>
<dbReference type="InterPro" id="IPR050125">
    <property type="entry name" value="GPCR_opsins"/>
</dbReference>
<feature type="transmembrane region" description="Helical" evidence="17">
    <location>
        <begin position="225"/>
        <end position="245"/>
    </location>
</feature>
<dbReference type="Gene3D" id="1.20.1070.10">
    <property type="entry name" value="Rhodopsin 7-helix transmembrane proteins"/>
    <property type="match status" value="1"/>
</dbReference>
<dbReference type="PROSITE" id="PS00237">
    <property type="entry name" value="G_PROTEIN_RECEP_F1_1"/>
    <property type="match status" value="1"/>
</dbReference>
<dbReference type="GO" id="GO:0007601">
    <property type="term" value="P:visual perception"/>
    <property type="evidence" value="ECO:0007669"/>
    <property type="project" value="UniProtKB-KW"/>
</dbReference>
<comment type="subcellular location">
    <subcellularLocation>
        <location evidence="1">Membrane</location>
        <topology evidence="1">Multi-pass membrane protein</topology>
    </subcellularLocation>
</comment>
<dbReference type="PRINTS" id="PR00237">
    <property type="entry name" value="GPCRRHODOPSN"/>
</dbReference>
<evidence type="ECO:0000313" key="20">
    <source>
        <dbReference type="EMBL" id="KAF6207831.1"/>
    </source>
</evidence>
<gene>
    <name evidence="20" type="ORF">GE061_016280</name>
</gene>
<name>A0A8S9XHS0_APOLU</name>
<dbReference type="OrthoDB" id="10015560at2759"/>
<proteinExistence type="inferred from homology"/>
<dbReference type="GO" id="GO:0004930">
    <property type="term" value="F:G protein-coupled receptor activity"/>
    <property type="evidence" value="ECO:0007669"/>
    <property type="project" value="UniProtKB-KW"/>
</dbReference>
<dbReference type="GO" id="GO:0009881">
    <property type="term" value="F:photoreceptor activity"/>
    <property type="evidence" value="ECO:0007669"/>
    <property type="project" value="UniProtKB-KW"/>
</dbReference>
<feature type="transmembrane region" description="Helical" evidence="17">
    <location>
        <begin position="189"/>
        <end position="213"/>
    </location>
</feature>
<evidence type="ECO:0000256" key="15">
    <source>
        <dbReference type="RuleBase" id="RU000688"/>
    </source>
</evidence>
<keyword evidence="10 17" id="KW-0472">Membrane</keyword>
<keyword evidence="11 15" id="KW-0675">Receptor</keyword>
<feature type="transmembrane region" description="Helical" evidence="17">
    <location>
        <begin position="365"/>
        <end position="389"/>
    </location>
</feature>
<comment type="caution">
    <text evidence="20">The sequence shown here is derived from an EMBL/GenBank/DDBJ whole genome shotgun (WGS) entry which is preliminary data.</text>
</comment>
<keyword evidence="13 15" id="KW-0807">Transducer</keyword>
<evidence type="ECO:0000256" key="6">
    <source>
        <dbReference type="ARBA" id="ARBA00022925"/>
    </source>
</evidence>
<feature type="signal peptide" evidence="18">
    <location>
        <begin position="1"/>
        <end position="23"/>
    </location>
</feature>
<keyword evidence="6" id="KW-0681">Retinal protein</keyword>
<feature type="domain" description="G-protein coupled receptors family 1 profile" evidence="19">
    <location>
        <begin position="169"/>
        <end position="421"/>
    </location>
</feature>
<feature type="compositionally biased region" description="Pro residues" evidence="16">
    <location>
        <begin position="88"/>
        <end position="100"/>
    </location>
</feature>
<feature type="region of interest" description="Disordered" evidence="16">
    <location>
        <begin position="80"/>
        <end position="104"/>
    </location>
</feature>
<dbReference type="SUPFAM" id="SSF81321">
    <property type="entry name" value="Family A G protein-coupled receptor-like"/>
    <property type="match status" value="1"/>
</dbReference>
<feature type="transmembrane region" description="Helical" evidence="17">
    <location>
        <begin position="266"/>
        <end position="286"/>
    </location>
</feature>
<dbReference type="SMART" id="SM01381">
    <property type="entry name" value="7TM_GPCR_Srsx"/>
    <property type="match status" value="1"/>
</dbReference>
<protein>
    <recommendedName>
        <fullName evidence="19">G-protein coupled receptors family 1 profile domain-containing protein</fullName>
    </recommendedName>
</protein>
<evidence type="ECO:0000256" key="18">
    <source>
        <dbReference type="SAM" id="SignalP"/>
    </source>
</evidence>
<keyword evidence="21" id="KW-1185">Reference proteome</keyword>
<keyword evidence="4" id="KW-0716">Sensory transduction</keyword>
<dbReference type="PROSITE" id="PS50262">
    <property type="entry name" value="G_PROTEIN_RECEP_F1_2"/>
    <property type="match status" value="1"/>
</dbReference>
<dbReference type="Pfam" id="PF00001">
    <property type="entry name" value="7tm_1"/>
    <property type="match status" value="1"/>
</dbReference>
<feature type="transmembrane region" description="Helical" evidence="17">
    <location>
        <begin position="316"/>
        <end position="345"/>
    </location>
</feature>
<comment type="similarity">
    <text evidence="2 15">Belongs to the G-protein coupled receptor 1 family.</text>
</comment>
<accession>A0A8S9XHS0</accession>
<dbReference type="PROSITE" id="PS00238">
    <property type="entry name" value="OPSIN"/>
    <property type="match status" value="1"/>
</dbReference>
<dbReference type="AlphaFoldDB" id="A0A8S9XHS0"/>
<evidence type="ECO:0000256" key="13">
    <source>
        <dbReference type="ARBA" id="ARBA00023224"/>
    </source>
</evidence>
<evidence type="ECO:0000256" key="10">
    <source>
        <dbReference type="ARBA" id="ARBA00023136"/>
    </source>
</evidence>
<evidence type="ECO:0000256" key="12">
    <source>
        <dbReference type="ARBA" id="ARBA00023180"/>
    </source>
</evidence>
<evidence type="ECO:0000256" key="1">
    <source>
        <dbReference type="ARBA" id="ARBA00004141"/>
    </source>
</evidence>
<dbReference type="PANTHER" id="PTHR24240">
    <property type="entry name" value="OPSIN"/>
    <property type="match status" value="1"/>
</dbReference>
<reference evidence="20" key="1">
    <citation type="journal article" date="2021" name="Mol. Ecol. Resour.">
        <title>Apolygus lucorum genome provides insights into omnivorousness and mesophyll feeding.</title>
        <authorList>
            <person name="Liu Y."/>
            <person name="Liu H."/>
            <person name="Wang H."/>
            <person name="Huang T."/>
            <person name="Liu B."/>
            <person name="Yang B."/>
            <person name="Yin L."/>
            <person name="Li B."/>
            <person name="Zhang Y."/>
            <person name="Zhang S."/>
            <person name="Jiang F."/>
            <person name="Zhang X."/>
            <person name="Ren Y."/>
            <person name="Wang B."/>
            <person name="Wang S."/>
            <person name="Lu Y."/>
            <person name="Wu K."/>
            <person name="Fan W."/>
            <person name="Wang G."/>
        </authorList>
    </citation>
    <scope>NUCLEOTIDE SEQUENCE</scope>
    <source>
        <strain evidence="20">12Hb</strain>
    </source>
</reference>
<evidence type="ECO:0000256" key="5">
    <source>
        <dbReference type="ARBA" id="ARBA00022692"/>
    </source>
</evidence>
<evidence type="ECO:0000256" key="3">
    <source>
        <dbReference type="ARBA" id="ARBA00022543"/>
    </source>
</evidence>
<keyword evidence="14" id="KW-0844">Vision</keyword>
<evidence type="ECO:0000313" key="21">
    <source>
        <dbReference type="Proteomes" id="UP000466442"/>
    </source>
</evidence>
<dbReference type="InterPro" id="IPR027430">
    <property type="entry name" value="Retinal_BS"/>
</dbReference>
<evidence type="ECO:0000256" key="7">
    <source>
        <dbReference type="ARBA" id="ARBA00022989"/>
    </source>
</evidence>
<dbReference type="GO" id="GO:0007602">
    <property type="term" value="P:phototransduction"/>
    <property type="evidence" value="ECO:0007669"/>
    <property type="project" value="UniProtKB-KW"/>
</dbReference>
<keyword evidence="8" id="KW-0157">Chromophore</keyword>
<keyword evidence="18" id="KW-0732">Signal</keyword>
<feature type="transmembrane region" description="Helical" evidence="17">
    <location>
        <begin position="401"/>
        <end position="424"/>
    </location>
</feature>
<evidence type="ECO:0000256" key="8">
    <source>
        <dbReference type="ARBA" id="ARBA00022991"/>
    </source>
</evidence>
<evidence type="ECO:0000256" key="14">
    <source>
        <dbReference type="ARBA" id="ARBA00023305"/>
    </source>
</evidence>
<evidence type="ECO:0000256" key="16">
    <source>
        <dbReference type="SAM" id="MobiDB-lite"/>
    </source>
</evidence>
<evidence type="ECO:0000256" key="17">
    <source>
        <dbReference type="SAM" id="Phobius"/>
    </source>
</evidence>
<dbReference type="InterPro" id="IPR000276">
    <property type="entry name" value="GPCR_Rhodpsn"/>
</dbReference>
<evidence type="ECO:0000256" key="9">
    <source>
        <dbReference type="ARBA" id="ARBA00023040"/>
    </source>
</evidence>
<keyword evidence="7 17" id="KW-1133">Transmembrane helix</keyword>
<evidence type="ECO:0000259" key="19">
    <source>
        <dbReference type="PROSITE" id="PS50262"/>
    </source>
</evidence>
<evidence type="ECO:0000256" key="11">
    <source>
        <dbReference type="ARBA" id="ARBA00023170"/>
    </source>
</evidence>
<evidence type="ECO:0000256" key="2">
    <source>
        <dbReference type="ARBA" id="ARBA00010663"/>
    </source>
</evidence>
<keyword evidence="9 15" id="KW-0297">G-protein coupled receptor</keyword>
<dbReference type="Proteomes" id="UP000466442">
    <property type="component" value="Unassembled WGS sequence"/>
</dbReference>
<sequence length="500" mass="55532">MAGAGGGAGAALVVAALLGPATSLSPFYSTDDCPLVVLTEECNGEREGRLCFSGPPEAEVVINTTHGALSLFWSVTSRLSNRDDDSPPSTPDLPEEPPPTSSFHPNHTVNLTSRFLHLYPVDEWKAKWFTDDYFQLVNPHWFDFPPPPRRYHLMFAGLYALLTVTSFTGNFLVIFMISNCRSLRTPSNLLVLNLAVSDLMMLSKGPIFIYNSLHFGPALGIAGCQLYGFLGGLCGTASIMTLAAIALDRYFVIANPLDPSLKSTRIVWIVLIWTYSAVFAGLPVVGRNLGIKPYVPEGYLTSCSFDYLDWSFSNKVFVLSFFVAAWVFPFCIISLSYVGICRQVLRVGMARRGQEKEKRKRELRLAVVVIFVVAIWFLSWTPYAVVALLGITGNKDLITPFYSMVPAVFCKTSACIDPFVYSLSHPRMRVELFKLVCRKRYDIARANTQKTIWKTEGSINAKFSRTKGGIYGSVCSISKYNEVGRDSECVDLQNIRIELA</sequence>